<evidence type="ECO:0000313" key="2">
    <source>
        <dbReference type="Proteomes" id="UP000479773"/>
    </source>
</evidence>
<evidence type="ECO:0000313" key="1">
    <source>
        <dbReference type="EMBL" id="KAA4754642.1"/>
    </source>
</evidence>
<sequence>MILIILPHMLMLLSGFPILHFDRMCIYTHDVYTHDVYTQISFLFSFITCRMQNDSFRFEFFR</sequence>
<reference evidence="1 2" key="1">
    <citation type="journal article" date="2019" name="Nat. Med.">
        <title>A library of human gut bacterial isolates paired with longitudinal multiomics data enables mechanistic microbiome research.</title>
        <authorList>
            <person name="Poyet M."/>
            <person name="Groussin M."/>
            <person name="Gibbons S.M."/>
            <person name="Avila-Pacheco J."/>
            <person name="Jiang X."/>
            <person name="Kearney S.M."/>
            <person name="Perrotta A.R."/>
            <person name="Berdy B."/>
            <person name="Zhao S."/>
            <person name="Lieberman T.D."/>
            <person name="Swanson P.K."/>
            <person name="Smith M."/>
            <person name="Roesemann S."/>
            <person name="Alexander J.E."/>
            <person name="Rich S.A."/>
            <person name="Livny J."/>
            <person name="Vlamakis H."/>
            <person name="Clish C."/>
            <person name="Bullock K."/>
            <person name="Deik A."/>
            <person name="Scott J."/>
            <person name="Pierce K.A."/>
            <person name="Xavier R.J."/>
            <person name="Alm E.J."/>
        </authorList>
    </citation>
    <scope>NUCLEOTIDE SEQUENCE [LARGE SCALE GENOMIC DNA]</scope>
    <source>
        <strain evidence="1 2">BIOML-A106</strain>
    </source>
</reference>
<comment type="caution">
    <text evidence="1">The sequence shown here is derived from an EMBL/GenBank/DDBJ whole genome shotgun (WGS) entry which is preliminary data.</text>
</comment>
<gene>
    <name evidence="1" type="ORF">F3B44_06100</name>
</gene>
<dbReference type="EMBL" id="VWEQ01000004">
    <property type="protein sequence ID" value="KAA4754642.1"/>
    <property type="molecule type" value="Genomic_DNA"/>
</dbReference>
<protein>
    <submittedName>
        <fullName evidence="1">Uncharacterized protein</fullName>
    </submittedName>
</protein>
<proteinExistence type="predicted"/>
<accession>A0A5M5PHS7</accession>
<dbReference type="Proteomes" id="UP000479773">
    <property type="component" value="Unassembled WGS sequence"/>
</dbReference>
<name>A0A5M5PHS7_BACFG</name>
<dbReference type="AlphaFoldDB" id="A0A5M5PHS7"/>
<organism evidence="1 2">
    <name type="scientific">Bacteroides fragilis</name>
    <dbReference type="NCBI Taxonomy" id="817"/>
    <lineage>
        <taxon>Bacteria</taxon>
        <taxon>Pseudomonadati</taxon>
        <taxon>Bacteroidota</taxon>
        <taxon>Bacteroidia</taxon>
        <taxon>Bacteroidales</taxon>
        <taxon>Bacteroidaceae</taxon>
        <taxon>Bacteroides</taxon>
    </lineage>
</organism>